<dbReference type="InterPro" id="IPR035906">
    <property type="entry name" value="MetI-like_sf"/>
</dbReference>
<evidence type="ECO:0000256" key="2">
    <source>
        <dbReference type="ARBA" id="ARBA00022448"/>
    </source>
</evidence>
<dbReference type="EMBL" id="POUB01000017">
    <property type="protein sequence ID" value="PZG01926.1"/>
    <property type="molecule type" value="Genomic_DNA"/>
</dbReference>
<feature type="domain" description="ABC transmembrane type-1" evidence="9">
    <location>
        <begin position="107"/>
        <end position="299"/>
    </location>
</feature>
<accession>A0A2W2CR08</accession>
<reference evidence="10 11" key="1">
    <citation type="submission" date="2018-01" db="EMBL/GenBank/DDBJ databases">
        <title>Draft genome sequence of Salinispora sp. 13K206.</title>
        <authorList>
            <person name="Sahin N."/>
            <person name="Saygin H."/>
            <person name="Ay H."/>
        </authorList>
    </citation>
    <scope>NUCLEOTIDE SEQUENCE [LARGE SCALE GENOMIC DNA]</scope>
    <source>
        <strain evidence="10 11">13K206</strain>
    </source>
</reference>
<evidence type="ECO:0000256" key="4">
    <source>
        <dbReference type="ARBA" id="ARBA00022692"/>
    </source>
</evidence>
<dbReference type="AlphaFoldDB" id="A0A2W2CR08"/>
<dbReference type="GO" id="GO:0005886">
    <property type="term" value="C:plasma membrane"/>
    <property type="evidence" value="ECO:0007669"/>
    <property type="project" value="UniProtKB-SubCell"/>
</dbReference>
<dbReference type="PROSITE" id="PS50928">
    <property type="entry name" value="ABC_TM1"/>
    <property type="match status" value="1"/>
</dbReference>
<keyword evidence="3" id="KW-1003">Cell membrane</keyword>
<evidence type="ECO:0000313" key="10">
    <source>
        <dbReference type="EMBL" id="PZG01926.1"/>
    </source>
</evidence>
<comment type="caution">
    <text evidence="10">The sequence shown here is derived from an EMBL/GenBank/DDBJ whole genome shotgun (WGS) entry which is preliminary data.</text>
</comment>
<feature type="transmembrane region" description="Helical" evidence="7">
    <location>
        <begin position="181"/>
        <end position="201"/>
    </location>
</feature>
<feature type="compositionally biased region" description="Low complexity" evidence="8">
    <location>
        <begin position="1"/>
        <end position="14"/>
    </location>
</feature>
<keyword evidence="2 7" id="KW-0813">Transport</keyword>
<feature type="transmembrane region" description="Helical" evidence="7">
    <location>
        <begin position="106"/>
        <end position="135"/>
    </location>
</feature>
<evidence type="ECO:0000256" key="3">
    <source>
        <dbReference type="ARBA" id="ARBA00022475"/>
    </source>
</evidence>
<comment type="similarity">
    <text evidence="7">Belongs to the binding-protein-dependent transport system permease family.</text>
</comment>
<dbReference type="RefSeq" id="WP_111132938.1">
    <property type="nucleotide sequence ID" value="NZ_POUB01000017.1"/>
</dbReference>
<protein>
    <submittedName>
        <fullName evidence="10">ABC transporter permease</fullName>
    </submittedName>
</protein>
<evidence type="ECO:0000256" key="7">
    <source>
        <dbReference type="RuleBase" id="RU363032"/>
    </source>
</evidence>
<dbReference type="InterPro" id="IPR000515">
    <property type="entry name" value="MetI-like"/>
</dbReference>
<dbReference type="CDD" id="cd06261">
    <property type="entry name" value="TM_PBP2"/>
    <property type="match status" value="1"/>
</dbReference>
<dbReference type="Gene3D" id="1.10.3720.10">
    <property type="entry name" value="MetI-like"/>
    <property type="match status" value="1"/>
</dbReference>
<evidence type="ECO:0000256" key="6">
    <source>
        <dbReference type="ARBA" id="ARBA00023136"/>
    </source>
</evidence>
<dbReference type="GO" id="GO:0055085">
    <property type="term" value="P:transmembrane transport"/>
    <property type="evidence" value="ECO:0007669"/>
    <property type="project" value="InterPro"/>
</dbReference>
<dbReference type="PANTHER" id="PTHR43744:SF12">
    <property type="entry name" value="ABC TRANSPORTER PERMEASE PROTEIN MG189-RELATED"/>
    <property type="match status" value="1"/>
</dbReference>
<evidence type="ECO:0000259" key="9">
    <source>
        <dbReference type="PROSITE" id="PS50928"/>
    </source>
</evidence>
<comment type="subcellular location">
    <subcellularLocation>
        <location evidence="1 7">Cell membrane</location>
        <topology evidence="1 7">Multi-pass membrane protein</topology>
    </subcellularLocation>
</comment>
<keyword evidence="6 7" id="KW-0472">Membrane</keyword>
<feature type="transmembrane region" description="Helical" evidence="7">
    <location>
        <begin position="42"/>
        <end position="65"/>
    </location>
</feature>
<gene>
    <name evidence="10" type="ORF">C1I99_04885</name>
</gene>
<sequence length="314" mass="34290">MTASAATEPASSATRRQRRRRPQDAGRGLISHADRNRPRVRWTLRVVQAVFLVGAVIVGLGPLLWTAKGAISPTQEMLQDPLRLWPSAPQWGTLASAWAELRVGHYLLNTVVLVAGSWLVQLTVATTGAFALSVLRPRYGRFVYAAVLATLFIPGTVSLVALYLTVLDLPVTGGSIANTPWAVWLPAGAHAFNVLIMKQFFDALPHELFEAAQVDGAGPVRLFWRIVMPMSRPILAVVSLLAIMSAWKEFLWPMIAIADTERQPLAVALPRLAEVAEQNQVIAGMFIATVPPLLLFLVFQRHIVRGIGFTGLKG</sequence>
<feature type="transmembrane region" description="Helical" evidence="7">
    <location>
        <begin position="142"/>
        <end position="166"/>
    </location>
</feature>
<feature type="region of interest" description="Disordered" evidence="8">
    <location>
        <begin position="1"/>
        <end position="30"/>
    </location>
</feature>
<evidence type="ECO:0000256" key="1">
    <source>
        <dbReference type="ARBA" id="ARBA00004651"/>
    </source>
</evidence>
<keyword evidence="4 7" id="KW-0812">Transmembrane</keyword>
<dbReference type="PANTHER" id="PTHR43744">
    <property type="entry name" value="ABC TRANSPORTER PERMEASE PROTEIN MG189-RELATED-RELATED"/>
    <property type="match status" value="1"/>
</dbReference>
<dbReference type="OrthoDB" id="148827at2"/>
<evidence type="ECO:0000313" key="11">
    <source>
        <dbReference type="Proteomes" id="UP000248749"/>
    </source>
</evidence>
<evidence type="ECO:0000256" key="8">
    <source>
        <dbReference type="SAM" id="MobiDB-lite"/>
    </source>
</evidence>
<evidence type="ECO:0000256" key="5">
    <source>
        <dbReference type="ARBA" id="ARBA00022989"/>
    </source>
</evidence>
<proteinExistence type="inferred from homology"/>
<feature type="transmembrane region" description="Helical" evidence="7">
    <location>
        <begin position="281"/>
        <end position="299"/>
    </location>
</feature>
<organism evidence="10 11">
    <name type="scientific">Micromonospora deserti</name>
    <dbReference type="NCBI Taxonomy" id="2070366"/>
    <lineage>
        <taxon>Bacteria</taxon>
        <taxon>Bacillati</taxon>
        <taxon>Actinomycetota</taxon>
        <taxon>Actinomycetes</taxon>
        <taxon>Micromonosporales</taxon>
        <taxon>Micromonosporaceae</taxon>
        <taxon>Micromonospora</taxon>
    </lineage>
</organism>
<dbReference type="Pfam" id="PF00528">
    <property type="entry name" value="BPD_transp_1"/>
    <property type="match status" value="1"/>
</dbReference>
<dbReference type="Proteomes" id="UP000248749">
    <property type="component" value="Unassembled WGS sequence"/>
</dbReference>
<keyword evidence="5 7" id="KW-1133">Transmembrane helix</keyword>
<name>A0A2W2CR08_9ACTN</name>
<dbReference type="SUPFAM" id="SSF161098">
    <property type="entry name" value="MetI-like"/>
    <property type="match status" value="1"/>
</dbReference>
<keyword evidence="11" id="KW-1185">Reference proteome</keyword>